<comment type="caution">
    <text evidence="2">The sequence shown here is derived from an EMBL/GenBank/DDBJ whole genome shotgun (WGS) entry which is preliminary data.</text>
</comment>
<name>A0A7Z0VKP6_9GAMM</name>
<sequence>MTTIENLKGSHTDIQEIISDLRAMMTKEQLSIRPNAMTTHRMICDLAEKMKVHMSEQDRGVYPDLLTHNDPKLKSIAWGFLNGQKPMRKQFEQYHHRWLKNCDFNFTDEFIADTFEIFDMIEDRIQREETILIPTLEKSGVFARAV</sequence>
<dbReference type="Proteomes" id="UP000094769">
    <property type="component" value="Unassembled WGS sequence"/>
</dbReference>
<dbReference type="Pfam" id="PF01814">
    <property type="entry name" value="Hemerythrin"/>
    <property type="match status" value="1"/>
</dbReference>
<accession>A0A7Z0VKP6</accession>
<evidence type="ECO:0000259" key="1">
    <source>
        <dbReference type="Pfam" id="PF01814"/>
    </source>
</evidence>
<dbReference type="EMBL" id="MARB01000014">
    <property type="protein sequence ID" value="ODJ87140.1"/>
    <property type="molecule type" value="Genomic_DNA"/>
</dbReference>
<dbReference type="InterPro" id="IPR012312">
    <property type="entry name" value="Hemerythrin-like"/>
</dbReference>
<dbReference type="AlphaFoldDB" id="A0A7Z0VKP6"/>
<keyword evidence="3" id="KW-1185">Reference proteome</keyword>
<feature type="domain" description="Hemerythrin-like" evidence="1">
    <location>
        <begin position="3"/>
        <end position="136"/>
    </location>
</feature>
<evidence type="ECO:0000313" key="3">
    <source>
        <dbReference type="Proteomes" id="UP000094769"/>
    </source>
</evidence>
<evidence type="ECO:0000313" key="2">
    <source>
        <dbReference type="EMBL" id="ODJ87140.1"/>
    </source>
</evidence>
<organism evidence="2 3">
    <name type="scientific">Candidatus Thiodiazotropha endolucinida</name>
    <dbReference type="NCBI Taxonomy" id="1655433"/>
    <lineage>
        <taxon>Bacteria</taxon>
        <taxon>Pseudomonadati</taxon>
        <taxon>Pseudomonadota</taxon>
        <taxon>Gammaproteobacteria</taxon>
        <taxon>Chromatiales</taxon>
        <taxon>Sedimenticolaceae</taxon>
        <taxon>Candidatus Thiodiazotropha</taxon>
    </lineage>
</organism>
<proteinExistence type="predicted"/>
<reference evidence="2 3" key="1">
    <citation type="submission" date="2016-06" db="EMBL/GenBank/DDBJ databases">
        <title>Genome sequence of endosymbiont of Candidatus Endolucinida thiodiazotropha.</title>
        <authorList>
            <person name="Poehlein A."/>
            <person name="Koenig S."/>
            <person name="Heiden S.E."/>
            <person name="Thuermer A."/>
            <person name="Voget S."/>
            <person name="Daniel R."/>
            <person name="Markert S."/>
            <person name="Gros O."/>
            <person name="Schweder T."/>
        </authorList>
    </citation>
    <scope>NUCLEOTIDE SEQUENCE [LARGE SCALE GENOMIC DNA]</scope>
    <source>
        <strain evidence="2 3">COS</strain>
    </source>
</reference>
<dbReference type="RefSeq" id="WP_069125724.1">
    <property type="nucleotide sequence ID" value="NZ_MARB01000014.1"/>
</dbReference>
<gene>
    <name evidence="2" type="ORF">CODIS_26570</name>
</gene>
<protein>
    <recommendedName>
        <fullName evidence="1">Hemerythrin-like domain-containing protein</fullName>
    </recommendedName>
</protein>